<proteinExistence type="predicted"/>
<organism evidence="1 2">
    <name type="scientific">Meloidogyne enterolobii</name>
    <name type="common">Root-knot nematode worm</name>
    <name type="synonym">Meloidogyne mayaguensis</name>
    <dbReference type="NCBI Taxonomy" id="390850"/>
    <lineage>
        <taxon>Eukaryota</taxon>
        <taxon>Metazoa</taxon>
        <taxon>Ecdysozoa</taxon>
        <taxon>Nematoda</taxon>
        <taxon>Chromadorea</taxon>
        <taxon>Rhabditida</taxon>
        <taxon>Tylenchina</taxon>
        <taxon>Tylenchomorpha</taxon>
        <taxon>Tylenchoidea</taxon>
        <taxon>Meloidogynidae</taxon>
        <taxon>Meloidogyninae</taxon>
        <taxon>Meloidogyne</taxon>
    </lineage>
</organism>
<dbReference type="EMBL" id="CAVMJV010000033">
    <property type="protein sequence ID" value="CAK5077884.1"/>
    <property type="molecule type" value="Genomic_DNA"/>
</dbReference>
<accession>A0ACB0ZFQ6</accession>
<protein>
    <submittedName>
        <fullName evidence="1">Uncharacterized protein</fullName>
    </submittedName>
</protein>
<comment type="caution">
    <text evidence="1">The sequence shown here is derived from an EMBL/GenBank/DDBJ whole genome shotgun (WGS) entry which is preliminary data.</text>
</comment>
<keyword evidence="2" id="KW-1185">Reference proteome</keyword>
<gene>
    <name evidence="1" type="ORF">MENTE1834_LOCUS24853</name>
</gene>
<sequence length="153" mass="16816">MLFSPQQLLMLQQQQNQLNTAALQACPTTQNTSPVNGIINIAASKGTSNLNIASFIQQQQQMSAATMLLLQQPMKNGGGGGKELTGELMEASKKEENGGNSDEKINENIIVKKEEQADEEEVVGQLSEEGERRKDYEKREMETEATEEGKLIC</sequence>
<dbReference type="Proteomes" id="UP001497535">
    <property type="component" value="Unassembled WGS sequence"/>
</dbReference>
<evidence type="ECO:0000313" key="1">
    <source>
        <dbReference type="EMBL" id="CAK5077884.1"/>
    </source>
</evidence>
<reference evidence="1" key="1">
    <citation type="submission" date="2023-11" db="EMBL/GenBank/DDBJ databases">
        <authorList>
            <person name="Poullet M."/>
        </authorList>
    </citation>
    <scope>NUCLEOTIDE SEQUENCE</scope>
    <source>
        <strain evidence="1">E1834</strain>
    </source>
</reference>
<evidence type="ECO:0000313" key="2">
    <source>
        <dbReference type="Proteomes" id="UP001497535"/>
    </source>
</evidence>
<name>A0ACB0ZFQ6_MELEN</name>